<dbReference type="AlphaFoldDB" id="A0A095X4S3"/>
<accession>A0A095X4S3</accession>
<proteinExistence type="predicted"/>
<reference evidence="1 2" key="1">
    <citation type="submission" date="2014-07" db="EMBL/GenBank/DDBJ databases">
        <authorList>
            <person name="McCorrison J."/>
            <person name="Sanka R."/>
            <person name="Torralba M."/>
            <person name="Gillis M."/>
            <person name="Haft D.H."/>
            <person name="Methe B."/>
            <person name="Sutton G."/>
            <person name="Nelson K.E."/>
        </authorList>
    </citation>
    <scope>NUCLEOTIDE SEQUENCE [LARGE SCALE GENOMIC DNA]</scope>
    <source>
        <strain evidence="1 2">S7-1-13</strain>
    </source>
</reference>
<dbReference type="OrthoDB" id="1689826at2"/>
<dbReference type="Proteomes" id="UP000029579">
    <property type="component" value="Unassembled WGS sequence"/>
</dbReference>
<evidence type="ECO:0008006" key="3">
    <source>
        <dbReference type="Google" id="ProtNLM"/>
    </source>
</evidence>
<sequence>MKLTRSRDFVPVIRSGEKYYGGHQEWLKYKGLSKFFRDRSCVVTAFTNCFFYLFKEGIVDFDTYNEVQYAFYKRIRPKANGVPTAKSLLKRIDIINHKLELNLSYRLLEGNLIKRLSLDQMISFINEGLKKDTPVILINWLSKKVDIMSHHGLCITEMNEKDGRHEVVVSSWGRRHSFYLEDFYKELRTYTGLIYFTKQK</sequence>
<dbReference type="EMBL" id="JRMW01000025">
    <property type="protein sequence ID" value="KGF04793.1"/>
    <property type="molecule type" value="Genomic_DNA"/>
</dbReference>
<gene>
    <name evidence="1" type="ORF">HMPREF1630_03020</name>
</gene>
<comment type="caution">
    <text evidence="1">The sequence shown here is derived from an EMBL/GenBank/DDBJ whole genome shotgun (WGS) entry which is preliminary data.</text>
</comment>
<evidence type="ECO:0000313" key="2">
    <source>
        <dbReference type="Proteomes" id="UP000029579"/>
    </source>
</evidence>
<name>A0A095X4S3_9FIRM</name>
<evidence type="ECO:0000313" key="1">
    <source>
        <dbReference type="EMBL" id="KGF04793.1"/>
    </source>
</evidence>
<dbReference type="RefSeq" id="WP_037326894.1">
    <property type="nucleotide sequence ID" value="NZ_JRMW01000025.1"/>
</dbReference>
<dbReference type="eggNOG" id="ENOG5033E16">
    <property type="taxonomic scope" value="Bacteria"/>
</dbReference>
<protein>
    <recommendedName>
        <fullName evidence="3">Peptidase C39-like domain-containing protein</fullName>
    </recommendedName>
</protein>
<organism evidence="1 2">
    <name type="scientific">Anaerococcus lactolyticus S7-1-13</name>
    <dbReference type="NCBI Taxonomy" id="1284686"/>
    <lineage>
        <taxon>Bacteria</taxon>
        <taxon>Bacillati</taxon>
        <taxon>Bacillota</taxon>
        <taxon>Tissierellia</taxon>
        <taxon>Tissierellales</taxon>
        <taxon>Peptoniphilaceae</taxon>
        <taxon>Anaerococcus</taxon>
    </lineage>
</organism>